<comment type="caution">
    <text evidence="1">The sequence shown here is derived from an EMBL/GenBank/DDBJ whole genome shotgun (WGS) entry which is preliminary data.</text>
</comment>
<evidence type="ECO:0000313" key="2">
    <source>
        <dbReference type="Proteomes" id="UP000308267"/>
    </source>
</evidence>
<proteinExistence type="predicted"/>
<sequence>MVTELSSSPHYEVRFGWSEITTVDHNMLTAHRPNGCTAPASTIPSPETSVGTLHGSAHAVIVHTCAAQVPCTYYTAWSLTLRLPPREKSHKSATQVSCGGGRVGLSALTMMRKPGEGRSRRICCDRSASRYDSEYHVEDVMVEDKHEENVALSSRGSAK</sequence>
<gene>
    <name evidence="1" type="ORF">CRM22_004705</name>
</gene>
<reference evidence="1 2" key="1">
    <citation type="journal article" date="2019" name="BMC Genomics">
        <title>New insights from Opisthorchis felineus genome: update on genomics of the epidemiologically important liver flukes.</title>
        <authorList>
            <person name="Ershov N.I."/>
            <person name="Mordvinov V.A."/>
            <person name="Prokhortchouk E.B."/>
            <person name="Pakharukova M.Y."/>
            <person name="Gunbin K.V."/>
            <person name="Ustyantsev K."/>
            <person name="Genaev M.A."/>
            <person name="Blinov A.G."/>
            <person name="Mazur A."/>
            <person name="Boulygina E."/>
            <person name="Tsygankova S."/>
            <person name="Khrameeva E."/>
            <person name="Chekanov N."/>
            <person name="Fan G."/>
            <person name="Xiao A."/>
            <person name="Zhang H."/>
            <person name="Xu X."/>
            <person name="Yang H."/>
            <person name="Solovyev V."/>
            <person name="Lee S.M."/>
            <person name="Liu X."/>
            <person name="Afonnikov D.A."/>
            <person name="Skryabin K.G."/>
        </authorList>
    </citation>
    <scope>NUCLEOTIDE SEQUENCE [LARGE SCALE GENOMIC DNA]</scope>
    <source>
        <strain evidence="1">AK-0245</strain>
        <tissue evidence="1">Whole organism</tissue>
    </source>
</reference>
<evidence type="ECO:0000313" key="1">
    <source>
        <dbReference type="EMBL" id="TGZ67642.1"/>
    </source>
</evidence>
<dbReference type="EMBL" id="SJOL01006408">
    <property type="protein sequence ID" value="TGZ67642.1"/>
    <property type="molecule type" value="Genomic_DNA"/>
</dbReference>
<keyword evidence="2" id="KW-1185">Reference proteome</keyword>
<organism evidence="1 2">
    <name type="scientific">Opisthorchis felineus</name>
    <dbReference type="NCBI Taxonomy" id="147828"/>
    <lineage>
        <taxon>Eukaryota</taxon>
        <taxon>Metazoa</taxon>
        <taxon>Spiralia</taxon>
        <taxon>Lophotrochozoa</taxon>
        <taxon>Platyhelminthes</taxon>
        <taxon>Trematoda</taxon>
        <taxon>Digenea</taxon>
        <taxon>Opisthorchiida</taxon>
        <taxon>Opisthorchiata</taxon>
        <taxon>Opisthorchiidae</taxon>
        <taxon>Opisthorchis</taxon>
    </lineage>
</organism>
<name>A0A4S2LUX8_OPIFE</name>
<protein>
    <submittedName>
        <fullName evidence="1">Uncharacterized protein</fullName>
    </submittedName>
</protein>
<dbReference type="Proteomes" id="UP000308267">
    <property type="component" value="Unassembled WGS sequence"/>
</dbReference>
<dbReference type="AlphaFoldDB" id="A0A4S2LUX8"/>
<accession>A0A4S2LUX8</accession>